<sequence>MKNLLMIALAVFTLQATAQENKKEARKGEMKERMEARQDMSAEDIAKLQTKKMTLHLDLTDAQQRDVEKLLLEEAKARKAKMEEYKARKGEGETKKPSNEERVKMMNEKLDHQIAMKKKMKAILNAEQFEKWEKIQAKRSGERGKRNFKKEHKQ</sequence>
<dbReference type="RefSeq" id="WP_188606852.1">
    <property type="nucleotide sequence ID" value="NZ_BMIC01000007.1"/>
</dbReference>
<evidence type="ECO:0008006" key="5">
    <source>
        <dbReference type="Google" id="ProtNLM"/>
    </source>
</evidence>
<proteinExistence type="predicted"/>
<feature type="compositionally biased region" description="Basic and acidic residues" evidence="1">
    <location>
        <begin position="20"/>
        <end position="40"/>
    </location>
</feature>
<feature type="signal peptide" evidence="2">
    <location>
        <begin position="1"/>
        <end position="18"/>
    </location>
</feature>
<evidence type="ECO:0000256" key="1">
    <source>
        <dbReference type="SAM" id="MobiDB-lite"/>
    </source>
</evidence>
<dbReference type="EMBL" id="BMIC01000007">
    <property type="protein sequence ID" value="GFZ92995.1"/>
    <property type="molecule type" value="Genomic_DNA"/>
</dbReference>
<keyword evidence="2" id="KW-0732">Signal</keyword>
<keyword evidence="4" id="KW-1185">Reference proteome</keyword>
<evidence type="ECO:0000256" key="2">
    <source>
        <dbReference type="SAM" id="SignalP"/>
    </source>
</evidence>
<feature type="region of interest" description="Disordered" evidence="1">
    <location>
        <begin position="19"/>
        <end position="40"/>
    </location>
</feature>
<gene>
    <name evidence="3" type="ORF">GCM10011531_26210</name>
</gene>
<name>A0A8J2TUZ2_9FLAO</name>
<dbReference type="AlphaFoldDB" id="A0A8J2TUZ2"/>
<accession>A0A8J2TUZ2</accession>
<comment type="caution">
    <text evidence="3">The sequence shown here is derived from an EMBL/GenBank/DDBJ whole genome shotgun (WGS) entry which is preliminary data.</text>
</comment>
<reference evidence="3 4" key="1">
    <citation type="journal article" date="2014" name="Int. J. Syst. Evol. Microbiol.">
        <title>Complete genome sequence of Corynebacterium casei LMG S-19264T (=DSM 44701T), isolated from a smear-ripened cheese.</title>
        <authorList>
            <consortium name="US DOE Joint Genome Institute (JGI-PGF)"/>
            <person name="Walter F."/>
            <person name="Albersmeier A."/>
            <person name="Kalinowski J."/>
            <person name="Ruckert C."/>
        </authorList>
    </citation>
    <scope>NUCLEOTIDE SEQUENCE [LARGE SCALE GENOMIC DNA]</scope>
    <source>
        <strain evidence="3 4">CGMCC 1.15295</strain>
    </source>
</reference>
<organism evidence="3 4">
    <name type="scientific">Aquaticitalea lipolytica</name>
    <dbReference type="NCBI Taxonomy" id="1247562"/>
    <lineage>
        <taxon>Bacteria</taxon>
        <taxon>Pseudomonadati</taxon>
        <taxon>Bacteroidota</taxon>
        <taxon>Flavobacteriia</taxon>
        <taxon>Flavobacteriales</taxon>
        <taxon>Flavobacteriaceae</taxon>
        <taxon>Aquaticitalea</taxon>
    </lineage>
</organism>
<protein>
    <recommendedName>
        <fullName evidence="5">LTXXQ motif family protein</fullName>
    </recommendedName>
</protein>
<dbReference type="Proteomes" id="UP000598120">
    <property type="component" value="Unassembled WGS sequence"/>
</dbReference>
<evidence type="ECO:0000313" key="3">
    <source>
        <dbReference type="EMBL" id="GFZ92995.1"/>
    </source>
</evidence>
<evidence type="ECO:0000313" key="4">
    <source>
        <dbReference type="Proteomes" id="UP000598120"/>
    </source>
</evidence>
<dbReference type="Gene3D" id="1.20.120.1490">
    <property type="match status" value="1"/>
</dbReference>
<feature type="chain" id="PRO_5035199956" description="LTXXQ motif family protein" evidence="2">
    <location>
        <begin position="19"/>
        <end position="154"/>
    </location>
</feature>